<reference evidence="2 3" key="1">
    <citation type="submission" date="2019-04" db="EMBL/GenBank/DDBJ databases">
        <title>Fungal friends and foes A comparative genomics study of 23 Aspergillus species from section Flavi.</title>
        <authorList>
            <consortium name="DOE Joint Genome Institute"/>
            <person name="Kjaerbolling I."/>
            <person name="Vesth T.C."/>
            <person name="Frisvad J.C."/>
            <person name="Nybo J.L."/>
            <person name="Theobald S."/>
            <person name="Kildgaard S."/>
            <person name="Petersen T.I."/>
            <person name="Kuo A."/>
            <person name="Sato A."/>
            <person name="Lyhne E.K."/>
            <person name="Kogle M.E."/>
            <person name="Wiebenga A."/>
            <person name="Kun R.S."/>
            <person name="Lubbers R.J."/>
            <person name="Makela M.R."/>
            <person name="Barry K."/>
            <person name="Chovatia M."/>
            <person name="Clum A."/>
            <person name="Daum C."/>
            <person name="Haridas S."/>
            <person name="He G."/>
            <person name="LaButti K."/>
            <person name="Lipzen A."/>
            <person name="Mondo S."/>
            <person name="Pangilinan J."/>
            <person name="Riley R."/>
            <person name="Salamov A."/>
            <person name="Simmons B.A."/>
            <person name="Magnuson J.K."/>
            <person name="Henrissat B."/>
            <person name="Mortensen U.H."/>
            <person name="Larsen T.O."/>
            <person name="De vries R.P."/>
            <person name="Grigoriev I.V."/>
            <person name="Machida M."/>
            <person name="Baker S.E."/>
            <person name="Andersen M.R."/>
        </authorList>
    </citation>
    <scope>NUCLEOTIDE SEQUENCE [LARGE SCALE GENOMIC DNA]</scope>
    <source>
        <strain evidence="2 3">CBS 117618</strain>
    </source>
</reference>
<keyword evidence="1" id="KW-0812">Transmembrane</keyword>
<keyword evidence="1" id="KW-0472">Membrane</keyword>
<proteinExistence type="predicted"/>
<keyword evidence="1" id="KW-1133">Transmembrane helix</keyword>
<protein>
    <submittedName>
        <fullName evidence="2">Uncharacterized protein</fullName>
    </submittedName>
</protein>
<evidence type="ECO:0000256" key="1">
    <source>
        <dbReference type="SAM" id="Phobius"/>
    </source>
</evidence>
<dbReference type="VEuPathDB" id="FungiDB:BDV34DRAFT_195309"/>
<evidence type="ECO:0000313" key="2">
    <source>
        <dbReference type="EMBL" id="KAB8205570.1"/>
    </source>
</evidence>
<dbReference type="AlphaFoldDB" id="A0A5N6DN59"/>
<sequence>MKCELASDPKSPSSSFNCHLLKYILFHLYHLWPIILFFMSPSVRSDFGRYRTTVRMDQFELLQSATLL</sequence>
<dbReference type="EMBL" id="ML734969">
    <property type="protein sequence ID" value="KAB8205570.1"/>
    <property type="molecule type" value="Genomic_DNA"/>
</dbReference>
<dbReference type="Proteomes" id="UP000326532">
    <property type="component" value="Unassembled WGS sequence"/>
</dbReference>
<accession>A0A5N6DN59</accession>
<keyword evidence="3" id="KW-1185">Reference proteome</keyword>
<gene>
    <name evidence="2" type="ORF">BDV34DRAFT_195309</name>
</gene>
<name>A0A5N6DN59_ASPPA</name>
<feature type="transmembrane region" description="Helical" evidence="1">
    <location>
        <begin position="20"/>
        <end position="39"/>
    </location>
</feature>
<organism evidence="2 3">
    <name type="scientific">Aspergillus parasiticus</name>
    <dbReference type="NCBI Taxonomy" id="5067"/>
    <lineage>
        <taxon>Eukaryota</taxon>
        <taxon>Fungi</taxon>
        <taxon>Dikarya</taxon>
        <taxon>Ascomycota</taxon>
        <taxon>Pezizomycotina</taxon>
        <taxon>Eurotiomycetes</taxon>
        <taxon>Eurotiomycetidae</taxon>
        <taxon>Eurotiales</taxon>
        <taxon>Aspergillaceae</taxon>
        <taxon>Aspergillus</taxon>
        <taxon>Aspergillus subgen. Circumdati</taxon>
    </lineage>
</organism>
<evidence type="ECO:0000313" key="3">
    <source>
        <dbReference type="Proteomes" id="UP000326532"/>
    </source>
</evidence>